<comment type="similarity">
    <text evidence="4 9">Belongs to the NAD(P)-dependent epimerase/dehydratase family.</text>
</comment>
<keyword evidence="7 9" id="KW-0520">NAD</keyword>
<dbReference type="eggNOG" id="COG1087">
    <property type="taxonomic scope" value="Bacteria"/>
</dbReference>
<organism evidence="11 12">
    <name type="scientific">Desulfonatronospira thiodismutans ASO3-1</name>
    <dbReference type="NCBI Taxonomy" id="555779"/>
    <lineage>
        <taxon>Bacteria</taxon>
        <taxon>Pseudomonadati</taxon>
        <taxon>Thermodesulfobacteriota</taxon>
        <taxon>Desulfovibrionia</taxon>
        <taxon>Desulfovibrionales</taxon>
        <taxon>Desulfonatronovibrionaceae</taxon>
        <taxon>Desulfonatronospira</taxon>
    </lineage>
</organism>
<dbReference type="GO" id="GO:0003978">
    <property type="term" value="F:UDP-glucose 4-epimerase activity"/>
    <property type="evidence" value="ECO:0007669"/>
    <property type="project" value="UniProtKB-UniRule"/>
</dbReference>
<dbReference type="AlphaFoldDB" id="D6SKT1"/>
<keyword evidence="8 9" id="KW-0413">Isomerase</keyword>
<dbReference type="PANTHER" id="PTHR43725">
    <property type="entry name" value="UDP-GLUCOSE 4-EPIMERASE"/>
    <property type="match status" value="1"/>
</dbReference>
<gene>
    <name evidence="11" type="ORF">Dthio_PD2706</name>
</gene>
<evidence type="ECO:0000256" key="2">
    <source>
        <dbReference type="ARBA" id="ARBA00001911"/>
    </source>
</evidence>
<evidence type="ECO:0000256" key="8">
    <source>
        <dbReference type="ARBA" id="ARBA00023235"/>
    </source>
</evidence>
<dbReference type="OrthoDB" id="9801785at2"/>
<dbReference type="GO" id="GO:0005829">
    <property type="term" value="C:cytosol"/>
    <property type="evidence" value="ECO:0007669"/>
    <property type="project" value="TreeGrafter"/>
</dbReference>
<proteinExistence type="inferred from homology"/>
<comment type="catalytic activity">
    <reaction evidence="1 9">
        <text>UDP-alpha-D-glucose = UDP-alpha-D-galactose</text>
        <dbReference type="Rhea" id="RHEA:22168"/>
        <dbReference type="ChEBI" id="CHEBI:58885"/>
        <dbReference type="ChEBI" id="CHEBI:66914"/>
        <dbReference type="EC" id="5.1.3.2"/>
    </reaction>
</comment>
<dbReference type="EMBL" id="ACJN02000001">
    <property type="protein sequence ID" value="EFI35292.1"/>
    <property type="molecule type" value="Genomic_DNA"/>
</dbReference>
<evidence type="ECO:0000256" key="7">
    <source>
        <dbReference type="ARBA" id="ARBA00023027"/>
    </source>
</evidence>
<reference evidence="11" key="1">
    <citation type="submission" date="2010-05" db="EMBL/GenBank/DDBJ databases">
        <title>The draft genome of Desulfonatronospira thiodismutans ASO3-1.</title>
        <authorList>
            <consortium name="US DOE Joint Genome Institute (JGI-PGF)"/>
            <person name="Lucas S."/>
            <person name="Copeland A."/>
            <person name="Lapidus A."/>
            <person name="Cheng J.-F."/>
            <person name="Bruce D."/>
            <person name="Goodwin L."/>
            <person name="Pitluck S."/>
            <person name="Chertkov O."/>
            <person name="Brettin T."/>
            <person name="Detter J.C."/>
            <person name="Han C."/>
            <person name="Land M.L."/>
            <person name="Hauser L."/>
            <person name="Kyrpides N."/>
            <person name="Mikhailova N."/>
            <person name="Muyzer G."/>
            <person name="Woyke T."/>
        </authorList>
    </citation>
    <scope>NUCLEOTIDE SEQUENCE [LARGE SCALE GENOMIC DNA]</scope>
    <source>
        <strain evidence="11">ASO3-1</strain>
    </source>
</reference>
<dbReference type="InterPro" id="IPR016040">
    <property type="entry name" value="NAD(P)-bd_dom"/>
</dbReference>
<dbReference type="Proteomes" id="UP000005496">
    <property type="component" value="Unassembled WGS sequence"/>
</dbReference>
<evidence type="ECO:0000259" key="10">
    <source>
        <dbReference type="Pfam" id="PF16363"/>
    </source>
</evidence>
<dbReference type="EC" id="5.1.3.2" evidence="5 9"/>
<dbReference type="UniPathway" id="UPA00214"/>
<dbReference type="Pfam" id="PF16363">
    <property type="entry name" value="GDP_Man_Dehyd"/>
    <property type="match status" value="1"/>
</dbReference>
<dbReference type="Gene3D" id="3.40.50.720">
    <property type="entry name" value="NAD(P)-binding Rossmann-like Domain"/>
    <property type="match status" value="1"/>
</dbReference>
<keyword evidence="9" id="KW-0119">Carbohydrate metabolism</keyword>
<dbReference type="PANTHER" id="PTHR43725:SF47">
    <property type="entry name" value="UDP-GLUCOSE 4-EPIMERASE"/>
    <property type="match status" value="1"/>
</dbReference>
<protein>
    <recommendedName>
        <fullName evidence="6 9">UDP-glucose 4-epimerase</fullName>
        <ecNumber evidence="5 9">5.1.3.2</ecNumber>
    </recommendedName>
</protein>
<dbReference type="GO" id="GO:0006012">
    <property type="term" value="P:galactose metabolic process"/>
    <property type="evidence" value="ECO:0007669"/>
    <property type="project" value="UniProtKB-UniPathway"/>
</dbReference>
<feature type="domain" description="NAD(P)-binding" evidence="10">
    <location>
        <begin position="5"/>
        <end position="325"/>
    </location>
</feature>
<evidence type="ECO:0000256" key="6">
    <source>
        <dbReference type="ARBA" id="ARBA00018569"/>
    </source>
</evidence>
<dbReference type="Gene3D" id="3.90.25.10">
    <property type="entry name" value="UDP-galactose 4-epimerase, domain 1"/>
    <property type="match status" value="1"/>
</dbReference>
<dbReference type="NCBIfam" id="NF007956">
    <property type="entry name" value="PRK10675.1"/>
    <property type="match status" value="1"/>
</dbReference>
<comment type="caution">
    <text evidence="11">The sequence shown here is derived from an EMBL/GenBank/DDBJ whole genome shotgun (WGS) entry which is preliminary data.</text>
</comment>
<evidence type="ECO:0000313" key="11">
    <source>
        <dbReference type="EMBL" id="EFI35292.1"/>
    </source>
</evidence>
<evidence type="ECO:0000256" key="5">
    <source>
        <dbReference type="ARBA" id="ARBA00013189"/>
    </source>
</evidence>
<comment type="pathway">
    <text evidence="3 9">Carbohydrate metabolism; galactose metabolism.</text>
</comment>
<keyword evidence="12" id="KW-1185">Reference proteome</keyword>
<evidence type="ECO:0000256" key="9">
    <source>
        <dbReference type="RuleBase" id="RU366046"/>
    </source>
</evidence>
<evidence type="ECO:0000256" key="3">
    <source>
        <dbReference type="ARBA" id="ARBA00004947"/>
    </source>
</evidence>
<dbReference type="SUPFAM" id="SSF51735">
    <property type="entry name" value="NAD(P)-binding Rossmann-fold domains"/>
    <property type="match status" value="1"/>
</dbReference>
<evidence type="ECO:0000256" key="1">
    <source>
        <dbReference type="ARBA" id="ARBA00000083"/>
    </source>
</evidence>
<dbReference type="InterPro" id="IPR036291">
    <property type="entry name" value="NAD(P)-bd_dom_sf"/>
</dbReference>
<dbReference type="NCBIfam" id="TIGR01179">
    <property type="entry name" value="galE"/>
    <property type="match status" value="1"/>
</dbReference>
<comment type="subunit">
    <text evidence="9">Homodimer.</text>
</comment>
<dbReference type="CDD" id="cd05247">
    <property type="entry name" value="UDP_G4E_1_SDR_e"/>
    <property type="match status" value="1"/>
</dbReference>
<dbReference type="RefSeq" id="WP_008868424.1">
    <property type="nucleotide sequence ID" value="NZ_ACJN02000001.1"/>
</dbReference>
<name>D6SKT1_9BACT</name>
<dbReference type="InterPro" id="IPR005886">
    <property type="entry name" value="UDP_G4E"/>
</dbReference>
<comment type="cofactor">
    <cofactor evidence="2 9">
        <name>NAD(+)</name>
        <dbReference type="ChEBI" id="CHEBI:57540"/>
    </cofactor>
</comment>
<evidence type="ECO:0000256" key="4">
    <source>
        <dbReference type="ARBA" id="ARBA00007637"/>
    </source>
</evidence>
<sequence>MQRILITGGAGYIGSHAAVVMLEAGHEIIVLDNLCNSSQESLRRVELITGHRPQFVYGDIRDAEMLKRIFAAQKIDSVMHFAGLKAVSESLSCPLEYYDNNVGGTVTLCRVMAESGVHCLVFSSSATVYGVPPSVPIKEDFPAGEPANPYGRSKLMVEKVLTDLAESDPRWSVALLRYFNPVGAHPSALLGEDPDGIPNNLVPFISQVAVGRLPKLSIFGNDYPTRDGTGVRDYIHVLDLAKGHLAALMAMSGKSGVFTWNLGTGRGYTVLETLRAFEKAAGKAVPYEIVHRRPGDIAECWADPEKAQRDLDWKADYGLEEMMQDVWRWQSMNPYGYHAKRVASQAKRVNRSLTVPESA</sequence>
<evidence type="ECO:0000313" key="12">
    <source>
        <dbReference type="Proteomes" id="UP000005496"/>
    </source>
</evidence>
<accession>D6SKT1</accession>